<dbReference type="EMBL" id="JABELV010000208">
    <property type="protein sequence ID" value="KAG7528082.1"/>
    <property type="molecule type" value="Genomic_DNA"/>
</dbReference>
<keyword evidence="2 8" id="KW-0813">Transport</keyword>
<feature type="transmembrane region" description="Helical" evidence="8">
    <location>
        <begin position="163"/>
        <end position="181"/>
    </location>
</feature>
<evidence type="ECO:0000313" key="10">
    <source>
        <dbReference type="EMBL" id="KAG7528082.1"/>
    </source>
</evidence>
<comment type="function">
    <text evidence="8">Nonessential protein required for the fusion of transport vesicles derived from the endocytic pathway with the Golgi complex.</text>
</comment>
<dbReference type="GO" id="GO:0000139">
    <property type="term" value="C:Golgi membrane"/>
    <property type="evidence" value="ECO:0007669"/>
    <property type="project" value="UniProtKB-SubCell"/>
</dbReference>
<keyword evidence="8" id="KW-0333">Golgi apparatus</keyword>
<reference evidence="10" key="1">
    <citation type="submission" date="2020-04" db="EMBL/GenBank/DDBJ databases">
        <title>Analysis of mating type loci in Filobasidium floriforme.</title>
        <authorList>
            <person name="Nowrousian M."/>
        </authorList>
    </citation>
    <scope>NUCLEOTIDE SEQUENCE</scope>
    <source>
        <strain evidence="10">CBS 6242</strain>
    </source>
</reference>
<dbReference type="Proteomes" id="UP000812966">
    <property type="component" value="Unassembled WGS sequence"/>
</dbReference>
<dbReference type="AlphaFoldDB" id="A0A8K0NM60"/>
<gene>
    <name evidence="10" type="ORF">FFLO_06418</name>
</gene>
<evidence type="ECO:0000256" key="3">
    <source>
        <dbReference type="ARBA" id="ARBA00022692"/>
    </source>
</evidence>
<feature type="transmembrane region" description="Helical" evidence="8">
    <location>
        <begin position="105"/>
        <end position="127"/>
    </location>
</feature>
<keyword evidence="5 8" id="KW-1133">Transmembrane helix</keyword>
<evidence type="ECO:0000313" key="11">
    <source>
        <dbReference type="Proteomes" id="UP000812966"/>
    </source>
</evidence>
<evidence type="ECO:0000256" key="8">
    <source>
        <dbReference type="RuleBase" id="RU363111"/>
    </source>
</evidence>
<evidence type="ECO:0000256" key="2">
    <source>
        <dbReference type="ARBA" id="ARBA00022448"/>
    </source>
</evidence>
<sequence length="208" mass="22676">MSAPNAQSFRDQLSGFRWARGTNDDSQAQQAAAPASTNPFSRMYSSVSEYVPLRSGQRSNEEESYMALSRWERFLGFLACLAGSAICFFVAFLTLPILALNPRKFVMSFTLGSILFMAAFAVLTGPLNYLKHIASKERLPFSLAYFGSLGLTLFFSIGLRSKILTLLGAIVQIVALLAYIAKYFPGGVQTLSLGGQMLLRGGSSMLPI</sequence>
<name>A0A8K0NM60_9TREE</name>
<keyword evidence="6 8" id="KW-0472">Membrane</keyword>
<dbReference type="InterPro" id="IPR011691">
    <property type="entry name" value="Vesicle_transpt_SFT2"/>
</dbReference>
<evidence type="ECO:0000256" key="9">
    <source>
        <dbReference type="SAM" id="MobiDB-lite"/>
    </source>
</evidence>
<accession>A0A8K0NM60</accession>
<proteinExistence type="inferred from homology"/>
<dbReference type="Pfam" id="PF04178">
    <property type="entry name" value="Got1"/>
    <property type="match status" value="1"/>
</dbReference>
<dbReference type="GO" id="GO:0016192">
    <property type="term" value="P:vesicle-mediated transport"/>
    <property type="evidence" value="ECO:0007669"/>
    <property type="project" value="InterPro"/>
</dbReference>
<evidence type="ECO:0000256" key="1">
    <source>
        <dbReference type="ARBA" id="ARBA00004141"/>
    </source>
</evidence>
<comment type="subcellular location">
    <subcellularLocation>
        <location evidence="8">Golgi apparatus membrane</location>
        <topology evidence="8">Multi-pass membrane protein</topology>
    </subcellularLocation>
    <subcellularLocation>
        <location evidence="1">Membrane</location>
        <topology evidence="1">Multi-pass membrane protein</topology>
    </subcellularLocation>
</comment>
<feature type="compositionally biased region" description="Low complexity" evidence="9">
    <location>
        <begin position="24"/>
        <end position="39"/>
    </location>
</feature>
<evidence type="ECO:0000256" key="4">
    <source>
        <dbReference type="ARBA" id="ARBA00022927"/>
    </source>
</evidence>
<organism evidence="10 11">
    <name type="scientific">Filobasidium floriforme</name>
    <dbReference type="NCBI Taxonomy" id="5210"/>
    <lineage>
        <taxon>Eukaryota</taxon>
        <taxon>Fungi</taxon>
        <taxon>Dikarya</taxon>
        <taxon>Basidiomycota</taxon>
        <taxon>Agaricomycotina</taxon>
        <taxon>Tremellomycetes</taxon>
        <taxon>Filobasidiales</taxon>
        <taxon>Filobasidiaceae</taxon>
        <taxon>Filobasidium</taxon>
    </lineage>
</organism>
<evidence type="ECO:0000256" key="7">
    <source>
        <dbReference type="ARBA" id="ARBA00025800"/>
    </source>
</evidence>
<keyword evidence="4 8" id="KW-0653">Protein transport</keyword>
<comment type="similarity">
    <text evidence="7 8">Belongs to the SFT2 family.</text>
</comment>
<feature type="transmembrane region" description="Helical" evidence="8">
    <location>
        <begin position="139"/>
        <end position="157"/>
    </location>
</feature>
<dbReference type="GO" id="GO:0015031">
    <property type="term" value="P:protein transport"/>
    <property type="evidence" value="ECO:0007669"/>
    <property type="project" value="UniProtKB-KW"/>
</dbReference>
<dbReference type="PANTHER" id="PTHR23137:SF36">
    <property type="entry name" value="VESICLE TRANSPORT PROTEIN SFT2C"/>
    <property type="match status" value="1"/>
</dbReference>
<comment type="caution">
    <text evidence="10">The sequence shown here is derived from an EMBL/GenBank/DDBJ whole genome shotgun (WGS) entry which is preliminary data.</text>
</comment>
<dbReference type="OrthoDB" id="660759at2759"/>
<keyword evidence="11" id="KW-1185">Reference proteome</keyword>
<protein>
    <recommendedName>
        <fullName evidence="8">Protein transport protein SFT2</fullName>
    </recommendedName>
</protein>
<feature type="region of interest" description="Disordered" evidence="9">
    <location>
        <begin position="19"/>
        <end position="40"/>
    </location>
</feature>
<evidence type="ECO:0000256" key="5">
    <source>
        <dbReference type="ARBA" id="ARBA00022989"/>
    </source>
</evidence>
<evidence type="ECO:0000256" key="6">
    <source>
        <dbReference type="ARBA" id="ARBA00023136"/>
    </source>
</evidence>
<dbReference type="PANTHER" id="PTHR23137">
    <property type="entry name" value="VESICLE TRANSPORT PROTEIN-RELATED"/>
    <property type="match status" value="1"/>
</dbReference>
<feature type="transmembrane region" description="Helical" evidence="8">
    <location>
        <begin position="74"/>
        <end position="99"/>
    </location>
</feature>
<keyword evidence="3 8" id="KW-0812">Transmembrane</keyword>
<dbReference type="InterPro" id="IPR007305">
    <property type="entry name" value="Vesicle_transpt_Got1/SFT2"/>
</dbReference>